<evidence type="ECO:0000313" key="2">
    <source>
        <dbReference type="Proteomes" id="UP000005324"/>
    </source>
</evidence>
<dbReference type="HOGENOM" id="CLU_078728_0_0_5"/>
<gene>
    <name evidence="1" type="ORF">HMPREF0731_0688</name>
</gene>
<evidence type="ECO:0000313" key="1">
    <source>
        <dbReference type="EMBL" id="EFH13094.1"/>
    </source>
</evidence>
<reference evidence="1 2" key="1">
    <citation type="submission" date="2010-04" db="EMBL/GenBank/DDBJ databases">
        <authorList>
            <person name="Qin X."/>
            <person name="Bachman B."/>
            <person name="Battles P."/>
            <person name="Bell A."/>
            <person name="Bess C."/>
            <person name="Bickham C."/>
            <person name="Chaboub L."/>
            <person name="Chen D."/>
            <person name="Coyle M."/>
            <person name="Deiros D.R."/>
            <person name="Dinh H."/>
            <person name="Forbes L."/>
            <person name="Fowler G."/>
            <person name="Francisco L."/>
            <person name="Fu Q."/>
            <person name="Gubbala S."/>
            <person name="Hale W."/>
            <person name="Han Y."/>
            <person name="Hemphill L."/>
            <person name="Highlander S.K."/>
            <person name="Hirani K."/>
            <person name="Hogues M."/>
            <person name="Jackson L."/>
            <person name="Jakkamsetti A."/>
            <person name="Javaid M."/>
            <person name="Jiang H."/>
            <person name="Korchina V."/>
            <person name="Kovar C."/>
            <person name="Lara F."/>
            <person name="Lee S."/>
            <person name="Mata R."/>
            <person name="Mathew T."/>
            <person name="Moen C."/>
            <person name="Morales K."/>
            <person name="Munidasa M."/>
            <person name="Nazareth L."/>
            <person name="Ngo R."/>
            <person name="Nguyen L."/>
            <person name="Okwuonu G."/>
            <person name="Ongeri F."/>
            <person name="Patil S."/>
            <person name="Petrosino J."/>
            <person name="Pham C."/>
            <person name="Pham P."/>
            <person name="Pu L.-L."/>
            <person name="Puazo M."/>
            <person name="Raj R."/>
            <person name="Reid J."/>
            <person name="Rouhana J."/>
            <person name="Saada N."/>
            <person name="Shang Y."/>
            <person name="Simmons D."/>
            <person name="Thornton R."/>
            <person name="Warren J."/>
            <person name="Weissenberger G."/>
            <person name="Zhang J."/>
            <person name="Zhang L."/>
            <person name="Zhou C."/>
            <person name="Zhu D."/>
            <person name="Muzny D."/>
            <person name="Worley K."/>
            <person name="Gibbs R."/>
        </authorList>
    </citation>
    <scope>NUCLEOTIDE SEQUENCE [LARGE SCALE GENOMIC DNA]</scope>
    <source>
        <strain evidence="1 2">ATCC 49957</strain>
    </source>
</reference>
<keyword evidence="2" id="KW-1185">Reference proteome</keyword>
<dbReference type="EMBL" id="ADVL01000120">
    <property type="protein sequence ID" value="EFH13094.1"/>
    <property type="molecule type" value="Genomic_DNA"/>
</dbReference>
<protein>
    <recommendedName>
        <fullName evidence="3">2OG-Fe dioxygenase family protein</fullName>
    </recommendedName>
</protein>
<dbReference type="AlphaFoldDB" id="D5RHX8"/>
<proteinExistence type="predicted"/>
<sequence length="247" mass="26941">MTRPHDDITATLQAAGYIALPAATARAVFDTTAPGMEGDTLSGPAWARFAESWAALEPDTHMADGGRYRLRRHAAFRAAPGHAATRLPDRPHYQSTEHNPLNGGIERWFAPVAEDVATSPALMALLDGARSAFDSLRPDSTWLVEMHQFRIQARAQESGKPTPEGMHRDGVDFVLVTLIGRHNVAGGTTGIRIDGQPGEQSFTLEQPLDSVLLDDHRVWHGVTPIEPIDPSQPGYRDVLVLTFKAEN</sequence>
<comment type="caution">
    <text evidence="1">The sequence shown here is derived from an EMBL/GenBank/DDBJ whole genome shotgun (WGS) entry which is preliminary data.</text>
</comment>
<dbReference type="RefSeq" id="WP_007003747.1">
    <property type="nucleotide sequence ID" value="NZ_GG770778.1"/>
</dbReference>
<dbReference type="Proteomes" id="UP000005324">
    <property type="component" value="Unassembled WGS sequence"/>
</dbReference>
<dbReference type="GO" id="GO:0051213">
    <property type="term" value="F:dioxygenase activity"/>
    <property type="evidence" value="ECO:0007669"/>
    <property type="project" value="InterPro"/>
</dbReference>
<dbReference type="OrthoDB" id="6681382at2"/>
<dbReference type="InterPro" id="IPR018724">
    <property type="entry name" value="2OG-Fe_dioxygenase"/>
</dbReference>
<dbReference type="Gene3D" id="2.60.120.620">
    <property type="entry name" value="q2cbj1_9rhob like domain"/>
    <property type="match status" value="1"/>
</dbReference>
<evidence type="ECO:0008006" key="3">
    <source>
        <dbReference type="Google" id="ProtNLM"/>
    </source>
</evidence>
<name>D5RHX8_9PROT</name>
<dbReference type="Pfam" id="PF10014">
    <property type="entry name" value="2OG-Fe_Oxy_2"/>
    <property type="match status" value="1"/>
</dbReference>
<accession>D5RHX8</accession>
<organism evidence="1 2">
    <name type="scientific">Pseudoroseomonas cervicalis ATCC 49957</name>
    <dbReference type="NCBI Taxonomy" id="525371"/>
    <lineage>
        <taxon>Bacteria</taxon>
        <taxon>Pseudomonadati</taxon>
        <taxon>Pseudomonadota</taxon>
        <taxon>Alphaproteobacteria</taxon>
        <taxon>Acetobacterales</taxon>
        <taxon>Roseomonadaceae</taxon>
        <taxon>Roseomonas</taxon>
    </lineage>
</organism>